<organism evidence="1 2">
    <name type="scientific">Artemisia annua</name>
    <name type="common">Sweet wormwood</name>
    <dbReference type="NCBI Taxonomy" id="35608"/>
    <lineage>
        <taxon>Eukaryota</taxon>
        <taxon>Viridiplantae</taxon>
        <taxon>Streptophyta</taxon>
        <taxon>Embryophyta</taxon>
        <taxon>Tracheophyta</taxon>
        <taxon>Spermatophyta</taxon>
        <taxon>Magnoliopsida</taxon>
        <taxon>eudicotyledons</taxon>
        <taxon>Gunneridae</taxon>
        <taxon>Pentapetalae</taxon>
        <taxon>asterids</taxon>
        <taxon>campanulids</taxon>
        <taxon>Asterales</taxon>
        <taxon>Asteraceae</taxon>
        <taxon>Asteroideae</taxon>
        <taxon>Anthemideae</taxon>
        <taxon>Artemisiinae</taxon>
        <taxon>Artemisia</taxon>
    </lineage>
</organism>
<evidence type="ECO:0008006" key="3">
    <source>
        <dbReference type="Google" id="ProtNLM"/>
    </source>
</evidence>
<proteinExistence type="predicted"/>
<keyword evidence="2" id="KW-1185">Reference proteome</keyword>
<evidence type="ECO:0000313" key="2">
    <source>
        <dbReference type="Proteomes" id="UP000245207"/>
    </source>
</evidence>
<dbReference type="OrthoDB" id="1649273at2759"/>
<sequence>MAAFEHNEEEEPEPEKSKNLVKVATTLASVECLTFPLVQEVVLLADYQCKMCQDRVADIVSRLNGEMESVEIRMMEKKVTLTIVSRYSRAVKRPGKEHEATPIYKNLINRIFNARRFLCSSNR</sequence>
<dbReference type="EMBL" id="PKPP01011125">
    <property type="protein sequence ID" value="PWA44715.1"/>
    <property type="molecule type" value="Genomic_DNA"/>
</dbReference>
<name>A0A2U1L6R1_ARTAN</name>
<accession>A0A2U1L6R1</accession>
<dbReference type="AlphaFoldDB" id="A0A2U1L6R1"/>
<gene>
    <name evidence="1" type="ORF">CTI12_AA524290</name>
</gene>
<protein>
    <recommendedName>
        <fullName evidence="3">HMA domain-containing protein</fullName>
    </recommendedName>
</protein>
<reference evidence="1 2" key="1">
    <citation type="journal article" date="2018" name="Mol. Plant">
        <title>The genome of Artemisia annua provides insight into the evolution of Asteraceae family and artemisinin biosynthesis.</title>
        <authorList>
            <person name="Shen Q."/>
            <person name="Zhang L."/>
            <person name="Liao Z."/>
            <person name="Wang S."/>
            <person name="Yan T."/>
            <person name="Shi P."/>
            <person name="Liu M."/>
            <person name="Fu X."/>
            <person name="Pan Q."/>
            <person name="Wang Y."/>
            <person name="Lv Z."/>
            <person name="Lu X."/>
            <person name="Zhang F."/>
            <person name="Jiang W."/>
            <person name="Ma Y."/>
            <person name="Chen M."/>
            <person name="Hao X."/>
            <person name="Li L."/>
            <person name="Tang Y."/>
            <person name="Lv G."/>
            <person name="Zhou Y."/>
            <person name="Sun X."/>
            <person name="Brodelius P.E."/>
            <person name="Rose J.K.C."/>
            <person name="Tang K."/>
        </authorList>
    </citation>
    <scope>NUCLEOTIDE SEQUENCE [LARGE SCALE GENOMIC DNA]</scope>
    <source>
        <strain evidence="2">cv. Huhao1</strain>
        <tissue evidence="1">Leaf</tissue>
    </source>
</reference>
<comment type="caution">
    <text evidence="1">The sequence shown here is derived from an EMBL/GenBank/DDBJ whole genome shotgun (WGS) entry which is preliminary data.</text>
</comment>
<dbReference type="Proteomes" id="UP000245207">
    <property type="component" value="Unassembled WGS sequence"/>
</dbReference>
<evidence type="ECO:0000313" key="1">
    <source>
        <dbReference type="EMBL" id="PWA44715.1"/>
    </source>
</evidence>